<dbReference type="PANTHER" id="PTHR43471:SF1">
    <property type="entry name" value="ABC TRANSPORTER PERMEASE PROTEIN NOSY-RELATED"/>
    <property type="match status" value="1"/>
</dbReference>
<name>A0AA97H2B1_9FIRM</name>
<accession>A0AA97H2B1</accession>
<dbReference type="EMBL" id="CP135996">
    <property type="protein sequence ID" value="WOC33388.1"/>
    <property type="molecule type" value="Genomic_DNA"/>
</dbReference>
<dbReference type="GO" id="GO:0140359">
    <property type="term" value="F:ABC-type transporter activity"/>
    <property type="evidence" value="ECO:0007669"/>
    <property type="project" value="InterPro"/>
</dbReference>
<evidence type="ECO:0000313" key="2">
    <source>
        <dbReference type="EMBL" id="WOC33388.1"/>
    </source>
</evidence>
<dbReference type="Pfam" id="PF12679">
    <property type="entry name" value="ABC2_membrane_2"/>
    <property type="match status" value="1"/>
</dbReference>
<dbReference type="AlphaFoldDB" id="A0AA97H2B1"/>
<feature type="transmembrane region" description="Helical" evidence="1">
    <location>
        <begin position="89"/>
        <end position="112"/>
    </location>
</feature>
<dbReference type="GO" id="GO:0005886">
    <property type="term" value="C:plasma membrane"/>
    <property type="evidence" value="ECO:0007669"/>
    <property type="project" value="UniProtKB-SubCell"/>
</dbReference>
<sequence length="273" mass="30599">MKLPKFLRRLLNGRQMVLIKKDFREMWYNPVVRSMLVVVPLVFVVLLPILFMVLANLLPASSVSGMEQMRTLLSEKQSYMNDRQSLFYIYSDCLAPMLYLIVPLMTACVTAASSFVGEKERGTIETLFLTPLTTREIFNSKVLGCVGLSALVSLLSFVLYAIVMSIGDILLGVTAFLADPIWLPMVFLLSPALILFGVLFMVLVSGRSHSFMESVQICGYVLLPLILLYVGQFTGTFRLTVLHYLLLGLLIGAVDCVIWKITSAHFTPEKLLR</sequence>
<feature type="transmembrane region" description="Helical" evidence="1">
    <location>
        <begin position="182"/>
        <end position="205"/>
    </location>
</feature>
<dbReference type="KEGG" id="carl:PXC00_05845"/>
<proteinExistence type="predicted"/>
<keyword evidence="1" id="KW-0472">Membrane</keyword>
<keyword evidence="1" id="KW-1133">Transmembrane helix</keyword>
<reference evidence="3" key="3">
    <citation type="submission" date="2024-06" db="EMBL/GenBank/DDBJ databases">
        <authorList>
            <person name="Zeng C."/>
        </authorList>
    </citation>
    <scope>NUCLEOTIDE SEQUENCE [LARGE SCALE GENOMIC DNA]</scope>
    <source>
        <strain evidence="3">ZCY20-5</strain>
    </source>
</reference>
<protein>
    <submittedName>
        <fullName evidence="2">ABC transporter permease subunit</fullName>
    </submittedName>
</protein>
<dbReference type="RefSeq" id="WP_275845787.1">
    <property type="nucleotide sequence ID" value="NZ_CP135996.1"/>
</dbReference>
<gene>
    <name evidence="2" type="ORF">PXC00_05845</name>
</gene>
<evidence type="ECO:0000313" key="3">
    <source>
        <dbReference type="Proteomes" id="UP001300604"/>
    </source>
</evidence>
<feature type="transmembrane region" description="Helical" evidence="1">
    <location>
        <begin position="142"/>
        <end position="162"/>
    </location>
</feature>
<reference evidence="2 3" key="2">
    <citation type="submission" date="2024-06" db="EMBL/GenBank/DDBJ databases">
        <title>Caproicibacterium argilliputei sp. nov, a novel caproic acid producing anaerobic bacterium isolated from pit mud.</title>
        <authorList>
            <person name="Xia S."/>
        </authorList>
    </citation>
    <scope>NUCLEOTIDE SEQUENCE [LARGE SCALE GENOMIC DNA]</scope>
    <source>
        <strain evidence="2 3">ZCY20-5</strain>
    </source>
</reference>
<keyword evidence="1" id="KW-0812">Transmembrane</keyword>
<evidence type="ECO:0000256" key="1">
    <source>
        <dbReference type="SAM" id="Phobius"/>
    </source>
</evidence>
<feature type="transmembrane region" description="Helical" evidence="1">
    <location>
        <begin position="241"/>
        <end position="261"/>
    </location>
</feature>
<dbReference type="Proteomes" id="UP001300604">
    <property type="component" value="Chromosome"/>
</dbReference>
<dbReference type="PANTHER" id="PTHR43471">
    <property type="entry name" value="ABC TRANSPORTER PERMEASE"/>
    <property type="match status" value="1"/>
</dbReference>
<reference evidence="3" key="1">
    <citation type="submission" date="2024-06" db="EMBL/GenBank/DDBJ databases">
        <title>Caproicibacterium argilliputei sp. nov, a novel caproic acid producing anaerobic bacterium isolated from pit mud.</title>
        <authorList>
            <person name="Zeng C."/>
        </authorList>
    </citation>
    <scope>NUCLEOTIDE SEQUENCE [LARGE SCALE GENOMIC DNA]</scope>
    <source>
        <strain evidence="3">ZCY20-5</strain>
    </source>
</reference>
<keyword evidence="3" id="KW-1185">Reference proteome</keyword>
<feature type="transmembrane region" description="Helical" evidence="1">
    <location>
        <begin position="217"/>
        <end position="235"/>
    </location>
</feature>
<organism evidence="2 3">
    <name type="scientific">Caproicibacterium argilliputei</name>
    <dbReference type="NCBI Taxonomy" id="3030016"/>
    <lineage>
        <taxon>Bacteria</taxon>
        <taxon>Bacillati</taxon>
        <taxon>Bacillota</taxon>
        <taxon>Clostridia</taxon>
        <taxon>Eubacteriales</taxon>
        <taxon>Oscillospiraceae</taxon>
        <taxon>Caproicibacterium</taxon>
    </lineage>
</organism>